<keyword evidence="1" id="KW-0808">Transferase</keyword>
<accession>A0A8H4EGY3</accession>
<dbReference type="Gene3D" id="1.10.510.10">
    <property type="entry name" value="Transferase(Phosphotransferase) domain 1"/>
    <property type="match status" value="1"/>
</dbReference>
<dbReference type="Proteomes" id="UP000439903">
    <property type="component" value="Unassembled WGS sequence"/>
</dbReference>
<dbReference type="GO" id="GO:0016301">
    <property type="term" value="F:kinase activity"/>
    <property type="evidence" value="ECO:0007669"/>
    <property type="project" value="UniProtKB-KW"/>
</dbReference>
<dbReference type="EMBL" id="WTPW01000772">
    <property type="protein sequence ID" value="KAF0481168.1"/>
    <property type="molecule type" value="Genomic_DNA"/>
</dbReference>
<sequence length="521" mass="60558">MFIAAVYFKALEALMEVGALIILVEISQWKKDAEENINKLQTTLKHHIESKSVFYRSTVSCLCSQLHKKLSYTNVEDFTYDNPLASGIIYSENAWRSQYYAMMASSLEQINEGTTIAEVLAPLLTATFAELPIPLMYKTNWGEIESPSSKAHKKLCRNKPDFMLRIKAGDKELELVNMETGRPESDWRKQISDYNRLAYGVKDTFENFSINGSEKKYEYEELTKIFCLNIKGRYLSIHIFSKAKEGYYHFVKMRQTEIPLFESKSDQAFDAIIVRITIINDVFVSINDLNLITVLNSERRAKVLNWIPYNEFSNIKKIAVGRFGTVFSAKLDSGPDWEWKTKIVNQNSSLQYGFRQVQRLQSVQSLLLAKLTKDKRQRIYAFKILNNSPEVDWKYLKSKKRPFSNRQHDAHLIIDICNGIHPAVQTGTPNCYVDLMEKFWSNDPSQRPTMENMVDVLMRWNHVDIKENKSSIYKEFMESEKIRENDANLDQNVQYESVSAIYKSRALSQYISRAFKIDTNF</sequence>
<name>A0A8H4EGY3_GIGMA</name>
<dbReference type="InterPro" id="IPR011009">
    <property type="entry name" value="Kinase-like_dom_sf"/>
</dbReference>
<dbReference type="OrthoDB" id="2428313at2759"/>
<comment type="caution">
    <text evidence="1">The sequence shown here is derived from an EMBL/GenBank/DDBJ whole genome shotgun (WGS) entry which is preliminary data.</text>
</comment>
<keyword evidence="1" id="KW-0418">Kinase</keyword>
<reference evidence="1 2" key="1">
    <citation type="journal article" date="2019" name="Environ. Microbiol.">
        <title>At the nexus of three kingdoms: the genome of the mycorrhizal fungus Gigaspora margarita provides insights into plant, endobacterial and fungal interactions.</title>
        <authorList>
            <person name="Venice F."/>
            <person name="Ghignone S."/>
            <person name="Salvioli di Fossalunga A."/>
            <person name="Amselem J."/>
            <person name="Novero M."/>
            <person name="Xianan X."/>
            <person name="Sedzielewska Toro K."/>
            <person name="Morin E."/>
            <person name="Lipzen A."/>
            <person name="Grigoriev I.V."/>
            <person name="Henrissat B."/>
            <person name="Martin F.M."/>
            <person name="Bonfante P."/>
        </authorList>
    </citation>
    <scope>NUCLEOTIDE SEQUENCE [LARGE SCALE GENOMIC DNA]</scope>
    <source>
        <strain evidence="1 2">BEG34</strain>
    </source>
</reference>
<protein>
    <submittedName>
        <fullName evidence="1">Kinase-like domain-containing protein</fullName>
    </submittedName>
</protein>
<evidence type="ECO:0000313" key="2">
    <source>
        <dbReference type="Proteomes" id="UP000439903"/>
    </source>
</evidence>
<evidence type="ECO:0000313" key="1">
    <source>
        <dbReference type="EMBL" id="KAF0481168.1"/>
    </source>
</evidence>
<keyword evidence="2" id="KW-1185">Reference proteome</keyword>
<organism evidence="1 2">
    <name type="scientific">Gigaspora margarita</name>
    <dbReference type="NCBI Taxonomy" id="4874"/>
    <lineage>
        <taxon>Eukaryota</taxon>
        <taxon>Fungi</taxon>
        <taxon>Fungi incertae sedis</taxon>
        <taxon>Mucoromycota</taxon>
        <taxon>Glomeromycotina</taxon>
        <taxon>Glomeromycetes</taxon>
        <taxon>Diversisporales</taxon>
        <taxon>Gigasporaceae</taxon>
        <taxon>Gigaspora</taxon>
    </lineage>
</organism>
<gene>
    <name evidence="1" type="ORF">F8M41_023614</name>
</gene>
<dbReference type="SUPFAM" id="SSF56112">
    <property type="entry name" value="Protein kinase-like (PK-like)"/>
    <property type="match status" value="1"/>
</dbReference>
<dbReference type="AlphaFoldDB" id="A0A8H4EGY3"/>
<proteinExistence type="predicted"/>